<proteinExistence type="predicted"/>
<gene>
    <name evidence="2" type="ORF">Rai3103_06550</name>
</gene>
<dbReference type="Proteomes" id="UP000386847">
    <property type="component" value="Chromosome"/>
</dbReference>
<dbReference type="RefSeq" id="WP_153571908.1">
    <property type="nucleotide sequence ID" value="NZ_CP045725.1"/>
</dbReference>
<keyword evidence="1" id="KW-1133">Transmembrane helix</keyword>
<evidence type="ECO:0000256" key="1">
    <source>
        <dbReference type="SAM" id="Phobius"/>
    </source>
</evidence>
<dbReference type="EMBL" id="CP045725">
    <property type="protein sequence ID" value="QGF23377.1"/>
    <property type="molecule type" value="Genomic_DNA"/>
</dbReference>
<keyword evidence="1" id="KW-0812">Transmembrane</keyword>
<accession>A0A5Q2FCB1</accession>
<keyword evidence="3" id="KW-1185">Reference proteome</keyword>
<sequence length="178" mass="19636">MVEDLTAYTRAIAGLLGLPEARDRAVADAQRAGQERIDQALATQRRHAESTNRASRLVEQAQSSLRRLELRTGEVEALAAEDVPRDVESLPQYLDELIRDLEASEKAQQWVENFRAQQELESDRLAARQSDFRPANAPPVPVEPTALVRPSVPPRTALLLAAIAALVLVAITVFLVLQ</sequence>
<reference evidence="2 3" key="1">
    <citation type="submission" date="2019-10" db="EMBL/GenBank/DDBJ databases">
        <title>Genomic analysis of Raineyella sp. CBA3103.</title>
        <authorList>
            <person name="Roh S.W."/>
        </authorList>
    </citation>
    <scope>NUCLEOTIDE SEQUENCE [LARGE SCALE GENOMIC DNA]</scope>
    <source>
        <strain evidence="2 3">CBA3103</strain>
    </source>
</reference>
<dbReference type="AlphaFoldDB" id="A0A5Q2FCB1"/>
<keyword evidence="1" id="KW-0472">Membrane</keyword>
<evidence type="ECO:0000313" key="3">
    <source>
        <dbReference type="Proteomes" id="UP000386847"/>
    </source>
</evidence>
<evidence type="ECO:0000313" key="2">
    <source>
        <dbReference type="EMBL" id="QGF23377.1"/>
    </source>
</evidence>
<protein>
    <submittedName>
        <fullName evidence="2">Uncharacterized protein</fullName>
    </submittedName>
</protein>
<name>A0A5Q2FCB1_9ACTN</name>
<dbReference type="KEGG" id="rain:Rai3103_06550"/>
<organism evidence="2 3">
    <name type="scientific">Raineyella fluvialis</name>
    <dbReference type="NCBI Taxonomy" id="2662261"/>
    <lineage>
        <taxon>Bacteria</taxon>
        <taxon>Bacillati</taxon>
        <taxon>Actinomycetota</taxon>
        <taxon>Actinomycetes</taxon>
        <taxon>Propionibacteriales</taxon>
        <taxon>Propionibacteriaceae</taxon>
        <taxon>Raineyella</taxon>
    </lineage>
</organism>
<feature type="transmembrane region" description="Helical" evidence="1">
    <location>
        <begin position="157"/>
        <end position="177"/>
    </location>
</feature>